<dbReference type="Pfam" id="PF01979">
    <property type="entry name" value="Amidohydro_1"/>
    <property type="match status" value="1"/>
</dbReference>
<dbReference type="PATRIC" id="fig|1088721.3.peg.3092"/>
<name>G6EFL5_9SPHN</name>
<organism evidence="2 3">
    <name type="scientific">Novosphingobium pentaromativorans US6-1</name>
    <dbReference type="NCBI Taxonomy" id="1088721"/>
    <lineage>
        <taxon>Bacteria</taxon>
        <taxon>Pseudomonadati</taxon>
        <taxon>Pseudomonadota</taxon>
        <taxon>Alphaproteobacteria</taxon>
        <taxon>Sphingomonadales</taxon>
        <taxon>Sphingomonadaceae</taxon>
        <taxon>Novosphingobium</taxon>
    </lineage>
</organism>
<dbReference type="OrthoDB" id="8098664at2"/>
<comment type="caution">
    <text evidence="2">The sequence shown here is derived from an EMBL/GenBank/DDBJ whole genome shotgun (WGS) entry which is preliminary data.</text>
</comment>
<gene>
    <name evidence="2" type="ORF">NSU_3136</name>
</gene>
<keyword evidence="3" id="KW-1185">Reference proteome</keyword>
<dbReference type="eggNOG" id="COG1228">
    <property type="taxonomic scope" value="Bacteria"/>
</dbReference>
<dbReference type="InterPro" id="IPR006680">
    <property type="entry name" value="Amidohydro-rel"/>
</dbReference>
<dbReference type="Gene3D" id="3.20.20.140">
    <property type="entry name" value="Metal-dependent hydrolases"/>
    <property type="match status" value="1"/>
</dbReference>
<dbReference type="PANTHER" id="PTHR43135:SF3">
    <property type="entry name" value="ALPHA-D-RIBOSE 1-METHYLPHOSPHONATE 5-TRIPHOSPHATE DIPHOSPHATASE"/>
    <property type="match status" value="1"/>
</dbReference>
<dbReference type="RefSeq" id="WP_007014044.1">
    <property type="nucleotide sequence ID" value="NZ_AGFM01000051.1"/>
</dbReference>
<dbReference type="InterPro" id="IPR051781">
    <property type="entry name" value="Metallo-dep_Hydrolase"/>
</dbReference>
<proteinExistence type="predicted"/>
<reference evidence="2 3" key="1">
    <citation type="journal article" date="2012" name="J. Bacteriol.">
        <title>Genome sequence of benzo(a)pyrene-degrading bacterium Novosphingobium pentaromativorans US6-1.</title>
        <authorList>
            <person name="Luo Y.R."/>
            <person name="Kang S.G."/>
            <person name="Kim S.J."/>
            <person name="Kim M.R."/>
            <person name="Li N."/>
            <person name="Lee J.H."/>
            <person name="Kwon K.K."/>
        </authorList>
    </citation>
    <scope>NUCLEOTIDE SEQUENCE [LARGE SCALE GENOMIC DNA]</scope>
    <source>
        <strain evidence="2 3">US6-1</strain>
    </source>
</reference>
<dbReference type="PANTHER" id="PTHR43135">
    <property type="entry name" value="ALPHA-D-RIBOSE 1-METHYLPHOSPHONATE 5-TRIPHOSPHATE DIPHOSPHATASE"/>
    <property type="match status" value="1"/>
</dbReference>
<dbReference type="Gene3D" id="2.30.40.10">
    <property type="entry name" value="Urease, subunit C, domain 1"/>
    <property type="match status" value="1"/>
</dbReference>
<dbReference type="SUPFAM" id="SSF51556">
    <property type="entry name" value="Metallo-dependent hydrolases"/>
    <property type="match status" value="1"/>
</dbReference>
<dbReference type="SUPFAM" id="SSF51338">
    <property type="entry name" value="Composite domain of metallo-dependent hydrolases"/>
    <property type="match status" value="1"/>
</dbReference>
<dbReference type="EMBL" id="AGFM01000051">
    <property type="protein sequence ID" value="EHJ59886.1"/>
    <property type="molecule type" value="Genomic_DNA"/>
</dbReference>
<dbReference type="InterPro" id="IPR011059">
    <property type="entry name" value="Metal-dep_hydrolase_composite"/>
</dbReference>
<evidence type="ECO:0000259" key="1">
    <source>
        <dbReference type="Pfam" id="PF01979"/>
    </source>
</evidence>
<protein>
    <recommendedName>
        <fullName evidence="1">Amidohydrolase-related domain-containing protein</fullName>
    </recommendedName>
</protein>
<dbReference type="Proteomes" id="UP000004030">
    <property type="component" value="Unassembled WGS sequence"/>
</dbReference>
<dbReference type="GO" id="GO:0016810">
    <property type="term" value="F:hydrolase activity, acting on carbon-nitrogen (but not peptide) bonds"/>
    <property type="evidence" value="ECO:0007669"/>
    <property type="project" value="InterPro"/>
</dbReference>
<dbReference type="AlphaFoldDB" id="G6EFL5"/>
<accession>G6EFL5</accession>
<evidence type="ECO:0000313" key="3">
    <source>
        <dbReference type="Proteomes" id="UP000004030"/>
    </source>
</evidence>
<evidence type="ECO:0000313" key="2">
    <source>
        <dbReference type="EMBL" id="EHJ59886.1"/>
    </source>
</evidence>
<dbReference type="InterPro" id="IPR032466">
    <property type="entry name" value="Metal_Hydrolase"/>
</dbReference>
<feature type="domain" description="Amidohydrolase-related" evidence="1">
    <location>
        <begin position="54"/>
        <end position="243"/>
    </location>
</feature>
<sequence>MRKVIKGATIFDGSGEALYRADVTISDDRIQSIDRSAATVAQSDDHVIDAAGMTLMPGMTEAHAHLDFGASVGRIPANTFALSPVDRMLGAVYAARVLLDHGYTSAYSAGTFADNRADILLQAEIEAGRLPGPRLRSSCGQWMPAFIDPENKLPFGIIDRSHRESNPAAVRDAVKALADTGIQNIKIGLNGESSLIHGTARSLMFYENELEALMEVARDCELDTSAHLYSDQALRMALRHGIRLLYHCAFASPETIELMAERRDEIFVAPGPGILLTTIEGSGLSS</sequence>